<dbReference type="Pfam" id="PF12706">
    <property type="entry name" value="Lactamase_B_2"/>
    <property type="match status" value="1"/>
</dbReference>
<dbReference type="PANTHER" id="PTHR15032">
    <property type="entry name" value="N-ACYL-PHOSPHATIDYLETHANOLAMINE-HYDROLYZING PHOSPHOLIPASE D"/>
    <property type="match status" value="1"/>
</dbReference>
<dbReference type="RefSeq" id="WP_116047188.1">
    <property type="nucleotide sequence ID" value="NZ_QUBQ01000002.1"/>
</dbReference>
<comment type="catalytic activity">
    <reaction evidence="1">
        <text>3',5'-cyclic CMP + H2O = CMP + H(+)</text>
        <dbReference type="Rhea" id="RHEA:72675"/>
        <dbReference type="ChEBI" id="CHEBI:15377"/>
        <dbReference type="ChEBI" id="CHEBI:15378"/>
        <dbReference type="ChEBI" id="CHEBI:58003"/>
        <dbReference type="ChEBI" id="CHEBI:60377"/>
    </reaction>
    <physiologicalReaction direction="left-to-right" evidence="1">
        <dbReference type="Rhea" id="RHEA:72676"/>
    </physiologicalReaction>
</comment>
<dbReference type="InterPro" id="IPR024884">
    <property type="entry name" value="NAPE-PLD"/>
</dbReference>
<evidence type="ECO:0000259" key="4">
    <source>
        <dbReference type="Pfam" id="PF12706"/>
    </source>
</evidence>
<dbReference type="SUPFAM" id="SSF56281">
    <property type="entry name" value="Metallo-hydrolase/oxidoreductase"/>
    <property type="match status" value="1"/>
</dbReference>
<name>A0A371PFP1_9BACL</name>
<dbReference type="EMBL" id="QUBQ01000002">
    <property type="protein sequence ID" value="REK74771.1"/>
    <property type="molecule type" value="Genomic_DNA"/>
</dbReference>
<dbReference type="InterPro" id="IPR036866">
    <property type="entry name" value="RibonucZ/Hydroxyglut_hydro"/>
</dbReference>
<dbReference type="PANTHER" id="PTHR15032:SF4">
    <property type="entry name" value="N-ACYL-PHOSPHATIDYLETHANOLAMINE-HYDROLYZING PHOSPHOLIPASE D"/>
    <property type="match status" value="1"/>
</dbReference>
<organism evidence="5 6">
    <name type="scientific">Paenibacillus paeoniae</name>
    <dbReference type="NCBI Taxonomy" id="2292705"/>
    <lineage>
        <taxon>Bacteria</taxon>
        <taxon>Bacillati</taxon>
        <taxon>Bacillota</taxon>
        <taxon>Bacilli</taxon>
        <taxon>Bacillales</taxon>
        <taxon>Paenibacillaceae</taxon>
        <taxon>Paenibacillus</taxon>
    </lineage>
</organism>
<dbReference type="AlphaFoldDB" id="A0A371PFP1"/>
<dbReference type="GO" id="GO:0008270">
    <property type="term" value="F:zinc ion binding"/>
    <property type="evidence" value="ECO:0007669"/>
    <property type="project" value="InterPro"/>
</dbReference>
<evidence type="ECO:0000256" key="2">
    <source>
        <dbReference type="ARBA" id="ARBA00034301"/>
    </source>
</evidence>
<keyword evidence="5" id="KW-0378">Hydrolase</keyword>
<dbReference type="Gene3D" id="3.60.15.10">
    <property type="entry name" value="Ribonuclease Z/Hydroxyacylglutathione hydrolase-like"/>
    <property type="match status" value="1"/>
</dbReference>
<gene>
    <name evidence="5" type="ORF">DX130_13975</name>
</gene>
<dbReference type="PIRSF" id="PIRSF038896">
    <property type="entry name" value="NAPE-PLD"/>
    <property type="match status" value="1"/>
</dbReference>
<evidence type="ECO:0000256" key="1">
    <source>
        <dbReference type="ARBA" id="ARBA00034221"/>
    </source>
</evidence>
<comment type="catalytic activity">
    <reaction evidence="3">
        <text>3',5'-cyclic UMP + H2O = UMP + H(+)</text>
        <dbReference type="Rhea" id="RHEA:70575"/>
        <dbReference type="ChEBI" id="CHEBI:15377"/>
        <dbReference type="ChEBI" id="CHEBI:15378"/>
        <dbReference type="ChEBI" id="CHEBI:57865"/>
        <dbReference type="ChEBI" id="CHEBI:184387"/>
    </reaction>
    <physiologicalReaction direction="left-to-right" evidence="3">
        <dbReference type="Rhea" id="RHEA:70576"/>
    </physiologicalReaction>
</comment>
<reference evidence="5 6" key="1">
    <citation type="submission" date="2018-08" db="EMBL/GenBank/DDBJ databases">
        <title>Paenibacillus sp. M4BSY-1, whole genome shotgun sequence.</title>
        <authorList>
            <person name="Tuo L."/>
        </authorList>
    </citation>
    <scope>NUCLEOTIDE SEQUENCE [LARGE SCALE GENOMIC DNA]</scope>
    <source>
        <strain evidence="5 6">M4BSY-1</strain>
    </source>
</reference>
<dbReference type="Proteomes" id="UP000261905">
    <property type="component" value="Unassembled WGS sequence"/>
</dbReference>
<dbReference type="GO" id="GO:0005737">
    <property type="term" value="C:cytoplasm"/>
    <property type="evidence" value="ECO:0007669"/>
    <property type="project" value="TreeGrafter"/>
</dbReference>
<dbReference type="GO" id="GO:0070290">
    <property type="term" value="F:N-acylphosphatidylethanolamine-specific phospholipase D activity"/>
    <property type="evidence" value="ECO:0007669"/>
    <property type="project" value="InterPro"/>
</dbReference>
<feature type="domain" description="Metallo-beta-lactamase" evidence="4">
    <location>
        <begin position="120"/>
        <end position="315"/>
    </location>
</feature>
<accession>A0A371PFP1</accession>
<evidence type="ECO:0000313" key="6">
    <source>
        <dbReference type="Proteomes" id="UP000261905"/>
    </source>
</evidence>
<keyword evidence="6" id="KW-1185">Reference proteome</keyword>
<proteinExistence type="predicted"/>
<comment type="caution">
    <text evidence="5">The sequence shown here is derived from an EMBL/GenBank/DDBJ whole genome shotgun (WGS) entry which is preliminary data.</text>
</comment>
<evidence type="ECO:0000313" key="5">
    <source>
        <dbReference type="EMBL" id="REK74771.1"/>
    </source>
</evidence>
<sequence length="366" mass="40694">MKLFILVAIIAVVALVIYLILNHYPPLGGKSSAESQKRIQASPQFNNGKFQNQIPTPMDYSLKDTTDALIKTIKGTPNSRPKGSMPVEPFDSKAFTENEEDQVIWFGHSTLLLKVGGVKLLIDPVFSPYASPVRFFGPKRYSDNLPAEIEDLPELDAVIISHDHYDHLDYASIRKLKGKVKHFVVPLGVAGHLTKWGIDSDRITELDWWDEHPIHGVTLTSTPARHFSGRGGSAAGATLWSSWVIDSGQTRIYYSGDSGYGPHFKEIGDKFGPFDLTLIETGQYDEKWANIHMTPEESLQANLDVQGKAMIPIHWGAFTLALHSWTDPIERATRAAELQNVVLATPKIGEIVTTGASEYSSVNWWE</sequence>
<evidence type="ECO:0000256" key="3">
    <source>
        <dbReference type="ARBA" id="ARBA00048505"/>
    </source>
</evidence>
<comment type="function">
    <text evidence="2">Counteracts the endogenous Pycsar antiviral defense system. Phosphodiesterase that enables metal-dependent hydrolysis of host cyclic nucleotide Pycsar defense signals such as cCMP and cUMP.</text>
</comment>
<protein>
    <submittedName>
        <fullName evidence="5">MBL fold metallo-hydrolase</fullName>
    </submittedName>
</protein>
<dbReference type="OrthoDB" id="9805728at2"/>
<dbReference type="InterPro" id="IPR001279">
    <property type="entry name" value="Metallo-B-lactamas"/>
</dbReference>